<organism evidence="5 6">
    <name type="scientific">Paragemmobacter amnigenus</name>
    <dbReference type="NCBI Taxonomy" id="2852097"/>
    <lineage>
        <taxon>Bacteria</taxon>
        <taxon>Pseudomonadati</taxon>
        <taxon>Pseudomonadota</taxon>
        <taxon>Alphaproteobacteria</taxon>
        <taxon>Rhodobacterales</taxon>
        <taxon>Paracoccaceae</taxon>
        <taxon>Paragemmobacter</taxon>
    </lineage>
</organism>
<evidence type="ECO:0000256" key="1">
    <source>
        <dbReference type="ARBA" id="ARBA00022448"/>
    </source>
</evidence>
<dbReference type="InterPro" id="IPR003593">
    <property type="entry name" value="AAA+_ATPase"/>
</dbReference>
<dbReference type="Proteomes" id="UP000731907">
    <property type="component" value="Unassembled WGS sequence"/>
</dbReference>
<dbReference type="PANTHER" id="PTHR42781">
    <property type="entry name" value="SPERMIDINE/PUTRESCINE IMPORT ATP-BINDING PROTEIN POTA"/>
    <property type="match status" value="1"/>
</dbReference>
<protein>
    <submittedName>
        <fullName evidence="5">ABC transporter ATP-binding protein</fullName>
    </submittedName>
</protein>
<dbReference type="InterPro" id="IPR050093">
    <property type="entry name" value="ABC_SmlMolc_Importer"/>
</dbReference>
<keyword evidence="2" id="KW-0547">Nucleotide-binding</keyword>
<dbReference type="InterPro" id="IPR017871">
    <property type="entry name" value="ABC_transporter-like_CS"/>
</dbReference>
<dbReference type="InterPro" id="IPR003439">
    <property type="entry name" value="ABC_transporter-like_ATP-bd"/>
</dbReference>
<keyword evidence="1" id="KW-0813">Transport</keyword>
<evidence type="ECO:0000256" key="3">
    <source>
        <dbReference type="ARBA" id="ARBA00022840"/>
    </source>
</evidence>
<dbReference type="Gene3D" id="3.40.50.300">
    <property type="entry name" value="P-loop containing nucleotide triphosphate hydrolases"/>
    <property type="match status" value="1"/>
</dbReference>
<dbReference type="PROSITE" id="PS50893">
    <property type="entry name" value="ABC_TRANSPORTER_2"/>
    <property type="match status" value="1"/>
</dbReference>
<keyword evidence="3 5" id="KW-0067">ATP-binding</keyword>
<dbReference type="Pfam" id="PF08402">
    <property type="entry name" value="TOBE_2"/>
    <property type="match status" value="1"/>
</dbReference>
<dbReference type="SMART" id="SM00382">
    <property type="entry name" value="AAA"/>
    <property type="match status" value="1"/>
</dbReference>
<name>A0ABS6J3V3_9RHOB</name>
<proteinExistence type="predicted"/>
<dbReference type="InterPro" id="IPR013611">
    <property type="entry name" value="Transp-assoc_OB_typ2"/>
</dbReference>
<evidence type="ECO:0000313" key="6">
    <source>
        <dbReference type="Proteomes" id="UP000731907"/>
    </source>
</evidence>
<evidence type="ECO:0000256" key="2">
    <source>
        <dbReference type="ARBA" id="ARBA00022741"/>
    </source>
</evidence>
<evidence type="ECO:0000313" key="5">
    <source>
        <dbReference type="EMBL" id="MBU9697921.1"/>
    </source>
</evidence>
<gene>
    <name evidence="5" type="ORF">GU927_008665</name>
</gene>
<dbReference type="Pfam" id="PF00005">
    <property type="entry name" value="ABC_tran"/>
    <property type="match status" value="1"/>
</dbReference>
<accession>A0ABS6J3V3</accession>
<dbReference type="PROSITE" id="PS00211">
    <property type="entry name" value="ABC_TRANSPORTER_1"/>
    <property type="match status" value="1"/>
</dbReference>
<dbReference type="EMBL" id="JAAATX020000005">
    <property type="protein sequence ID" value="MBU9697921.1"/>
    <property type="molecule type" value="Genomic_DNA"/>
</dbReference>
<reference evidence="5 6" key="1">
    <citation type="submission" date="2021-06" db="EMBL/GenBank/DDBJ databases">
        <title>Rhodobacteraceae bacterium strain HSP-20.</title>
        <authorList>
            <person name="Chen W.-M."/>
        </authorList>
    </citation>
    <scope>NUCLEOTIDE SEQUENCE [LARGE SCALE GENOMIC DNA]</scope>
    <source>
        <strain evidence="5 6">HSP-20</strain>
    </source>
</reference>
<dbReference type="PANTHER" id="PTHR42781:SF4">
    <property type="entry name" value="SPERMIDINE_PUTRESCINE IMPORT ATP-BINDING PROTEIN POTA"/>
    <property type="match status" value="1"/>
</dbReference>
<dbReference type="RefSeq" id="WP_161762019.1">
    <property type="nucleotide sequence ID" value="NZ_JAAATX020000005.1"/>
</dbReference>
<dbReference type="InterPro" id="IPR027417">
    <property type="entry name" value="P-loop_NTPase"/>
</dbReference>
<feature type="domain" description="ABC transporter" evidence="4">
    <location>
        <begin position="5"/>
        <end position="235"/>
    </location>
</feature>
<comment type="caution">
    <text evidence="5">The sequence shown here is derived from an EMBL/GenBank/DDBJ whole genome shotgun (WGS) entry which is preliminary data.</text>
</comment>
<dbReference type="GO" id="GO:0005524">
    <property type="term" value="F:ATP binding"/>
    <property type="evidence" value="ECO:0007669"/>
    <property type="project" value="UniProtKB-KW"/>
</dbReference>
<sequence length="332" mass="35716">MTAGVSIAKVTQRYGTALALDGVSLDIAAGEFVVLLGPSGCGKTTLLNIIGGFAEPSEGRVLIGGRDMTGVAPKNRPTTTVFQDYALFPHMTLAENVAFGLRMRGIGRMAREAKANDMLALVGLGGRGAFRPHELSGGQRQRVALARALAVEPDVLLLDEPLGALDLKLRRAMQDELKDIQRRVGTTFVHVTHDQEEAMAIADRIVVMNGGRIEDEGPPQQVYLRPRTLFSAAFMGEINRIPVKDGVSRLGVLGVPDGCLCIRPEAISERGSLRLGPCRVEETTFFGTYLRARVSPVRAPDLRLVVHLPQRSAPEVGTVLDLGAETHVVLEA</sequence>
<dbReference type="SUPFAM" id="SSF52540">
    <property type="entry name" value="P-loop containing nucleoside triphosphate hydrolases"/>
    <property type="match status" value="1"/>
</dbReference>
<keyword evidence="6" id="KW-1185">Reference proteome</keyword>
<evidence type="ECO:0000259" key="4">
    <source>
        <dbReference type="PROSITE" id="PS50893"/>
    </source>
</evidence>